<dbReference type="EMBL" id="AP022574">
    <property type="protein sequence ID" value="BBX69029.1"/>
    <property type="molecule type" value="Genomic_DNA"/>
</dbReference>
<dbReference type="Gene3D" id="1.20.120.450">
    <property type="entry name" value="dinb family like domain"/>
    <property type="match status" value="1"/>
</dbReference>
<dbReference type="InterPro" id="IPR034660">
    <property type="entry name" value="DinB/YfiT-like"/>
</dbReference>
<proteinExistence type="predicted"/>
<dbReference type="GO" id="GO:0046872">
    <property type="term" value="F:metal ion binding"/>
    <property type="evidence" value="ECO:0007669"/>
    <property type="project" value="InterPro"/>
</dbReference>
<feature type="domain" description="Mycothiol-dependent maleylpyruvate isomerase metal-binding" evidence="1">
    <location>
        <begin position="13"/>
        <end position="98"/>
    </location>
</feature>
<dbReference type="InterPro" id="IPR017517">
    <property type="entry name" value="Maleyloyr_isom"/>
</dbReference>
<dbReference type="KEGG" id="mpsc:MPSYJ_24900"/>
<dbReference type="Pfam" id="PF11716">
    <property type="entry name" value="MDMPI_N"/>
    <property type="match status" value="1"/>
</dbReference>
<accession>A0A7I7MCC3</accession>
<dbReference type="SUPFAM" id="SSF109854">
    <property type="entry name" value="DinB/YfiT-like putative metalloenzymes"/>
    <property type="match status" value="1"/>
</dbReference>
<reference evidence="2 3" key="1">
    <citation type="journal article" date="2019" name="Emerg. Microbes Infect.">
        <title>Comprehensive subspecies identification of 175 nontuberculous mycobacteria species based on 7547 genomic profiles.</title>
        <authorList>
            <person name="Matsumoto Y."/>
            <person name="Kinjo T."/>
            <person name="Motooka D."/>
            <person name="Nabeya D."/>
            <person name="Jung N."/>
            <person name="Uechi K."/>
            <person name="Horii T."/>
            <person name="Iida T."/>
            <person name="Fujita J."/>
            <person name="Nakamura S."/>
        </authorList>
    </citation>
    <scope>NUCLEOTIDE SEQUENCE [LARGE SCALE GENOMIC DNA]</scope>
    <source>
        <strain evidence="2 3">JCM 13323</strain>
    </source>
</reference>
<evidence type="ECO:0000313" key="3">
    <source>
        <dbReference type="Proteomes" id="UP000466514"/>
    </source>
</evidence>
<dbReference type="Proteomes" id="UP000466514">
    <property type="component" value="Chromosome"/>
</dbReference>
<name>A0A7I7MCC3_9MYCO</name>
<dbReference type="NCBIfam" id="TIGR03083">
    <property type="entry name" value="maleylpyruvate isomerase family mycothiol-dependent enzyme"/>
    <property type="match status" value="1"/>
</dbReference>
<evidence type="ECO:0000259" key="1">
    <source>
        <dbReference type="Pfam" id="PF11716"/>
    </source>
</evidence>
<organism evidence="2 3">
    <name type="scientific">Mycolicibacterium psychrotolerans</name>
    <dbReference type="NCBI Taxonomy" id="216929"/>
    <lineage>
        <taxon>Bacteria</taxon>
        <taxon>Bacillati</taxon>
        <taxon>Actinomycetota</taxon>
        <taxon>Actinomycetes</taxon>
        <taxon>Mycobacteriales</taxon>
        <taxon>Mycobacteriaceae</taxon>
        <taxon>Mycolicibacterium</taxon>
    </lineage>
</organism>
<gene>
    <name evidence="2" type="ORF">MPSYJ_24900</name>
</gene>
<sequence length="200" mass="21755">MDEQTVWRHIGTQRRELADLIEAVDAGAPDVWDTPSLCDGWTVRDVAAHLTHGTLPLPRMLFEAARSGFRFNAVVDRMARADRSTPAEIASTLRTVADSRRHPPGTSAVEPLIDVLVHGQDLCVPLGIDRPMPTDAAVTAAQRAWDMGFPFRARQRCAGRRLVATDADFAVGEGREVAAPIRDLLLLLTGRQATIASAAE</sequence>
<dbReference type="RefSeq" id="WP_163722605.1">
    <property type="nucleotide sequence ID" value="NZ_AP022574.1"/>
</dbReference>
<evidence type="ECO:0000313" key="2">
    <source>
        <dbReference type="EMBL" id="BBX69029.1"/>
    </source>
</evidence>
<dbReference type="AlphaFoldDB" id="A0A7I7MCC3"/>
<protein>
    <recommendedName>
        <fullName evidence="1">Mycothiol-dependent maleylpyruvate isomerase metal-binding domain-containing protein</fullName>
    </recommendedName>
</protein>
<keyword evidence="3" id="KW-1185">Reference proteome</keyword>
<dbReference type="InterPro" id="IPR024344">
    <property type="entry name" value="MDMPI_metal-binding"/>
</dbReference>